<feature type="region of interest" description="Disordered" evidence="1">
    <location>
        <begin position="128"/>
        <end position="153"/>
    </location>
</feature>
<dbReference type="InterPro" id="IPR023631">
    <property type="entry name" value="Amidase_dom"/>
</dbReference>
<dbReference type="PANTHER" id="PTHR42678:SF2">
    <property type="entry name" value="AMIDASE FAMILY PROTEIN (AFU_ORTHOLOGUE AFUA_6G14410)"/>
    <property type="match status" value="1"/>
</dbReference>
<evidence type="ECO:0000313" key="3">
    <source>
        <dbReference type="EMBL" id="KAF4973682.1"/>
    </source>
</evidence>
<keyword evidence="4" id="KW-1185">Reference proteome</keyword>
<feature type="compositionally biased region" description="Polar residues" evidence="1">
    <location>
        <begin position="133"/>
        <end position="146"/>
    </location>
</feature>
<dbReference type="InterPro" id="IPR036928">
    <property type="entry name" value="AS_sf"/>
</dbReference>
<accession>A0A8H4XFX1</accession>
<evidence type="ECO:0000259" key="2">
    <source>
        <dbReference type="Pfam" id="PF01425"/>
    </source>
</evidence>
<dbReference type="OrthoDB" id="3140657at2759"/>
<feature type="domain" description="Amidase" evidence="2">
    <location>
        <begin position="29"/>
        <end position="370"/>
    </location>
</feature>
<dbReference type="SUPFAM" id="SSF75304">
    <property type="entry name" value="Amidase signature (AS) enzymes"/>
    <property type="match status" value="1"/>
</dbReference>
<dbReference type="EMBL" id="JABEXW010000007">
    <property type="protein sequence ID" value="KAF4973682.1"/>
    <property type="molecule type" value="Genomic_DNA"/>
</dbReference>
<dbReference type="Pfam" id="PF01425">
    <property type="entry name" value="Amidase"/>
    <property type="match status" value="1"/>
</dbReference>
<dbReference type="Proteomes" id="UP000622797">
    <property type="component" value="Unassembled WGS sequence"/>
</dbReference>
<comment type="caution">
    <text evidence="3">The sequence shown here is derived from an EMBL/GenBank/DDBJ whole genome shotgun (WGS) entry which is preliminary data.</text>
</comment>
<dbReference type="Gene3D" id="3.90.1300.10">
    <property type="entry name" value="Amidase signature (AS) domain"/>
    <property type="match status" value="1"/>
</dbReference>
<dbReference type="PANTHER" id="PTHR42678">
    <property type="entry name" value="AMIDASE"/>
    <property type="match status" value="1"/>
</dbReference>
<reference evidence="3" key="2">
    <citation type="submission" date="2020-05" db="EMBL/GenBank/DDBJ databases">
        <authorList>
            <person name="Kim H.-S."/>
            <person name="Proctor R.H."/>
            <person name="Brown D.W."/>
        </authorList>
    </citation>
    <scope>NUCLEOTIDE SEQUENCE</scope>
    <source>
        <strain evidence="3">NRRL 20472</strain>
    </source>
</reference>
<name>A0A8H4XFX1_9HYPO</name>
<sequence>MPVEPYRLSATDIVARIRDGQLSVEDYAKSLLARIKERDPIVRGWAYINPDQVILEAQKLDQVPIEKRGPLHGVAIAVKDVIYTKDMPTQFNSPIYEGDAPQVDAASIIVLRKAGALILGKTTTTEFAATTRGPETTNPHDSSRTPGGSSSGSGAVVADFQAPISLGTQTGGSVIRPASFNGVYGFKPTWNSISREGQKVFSLILDTIGFYARDVADLNLLADVFALEDDQPPDSEYAIRNGKFAFCKTMVWPEAGPGLVKVMDKAVELLRSSGATVVEIEFPEHLQDLPKWHSIIFNSDGRTSFLPEYRFDKSQIADQLIGHVENHSKISRAAQVKAFDDIASARPVVDAMLARYDAVLTPSVPDEAPEGIDSTGSAAFNKIWTALHNPIINIPGFTASSLETPGLANKFVIPPSEGFPPLGIKRIPQSLHTPRLSSYNINIMSRIPITYCGAHPDLCSRIAELIASRYDVVHIANTGATAIEELPALLQGKAIKPASGLGSQSGAALVAAVVGGAFTNEDLEAVKAACDPVKPLPWFKKIPVGLGAPPAEVLAEGIQKKLDEEFKSEGPKPATPIALRALCLRAHGNSAEHFTNIAKSRSLRSLVREITIDTYIGPEYKYHSNEDYEFPQRFFNVLPYLRCFGRLTRLHLRYSEFCGMDDRRWMVSVEETWPFRYRVLDTISYCVTGMWTKAKQIDIDRTASIWGFIPDYADDSPEIFSGQAMSIKELTISNLADYKDPCLISSEAWQRLLTLPSLIDLKFLITTETYHDSMAHESVLLEEKYEFFESLPCTWLSPSLAGHLRVLSLYYTNYWGWFPRMDLDRIGSLPLLKVLALGKYVFCSESQLDWFASIGRSNGSGGLEELYLDECPILFKACQIGPLESDGYPNVRTVIDGYRNWNTVTTEYAIRWHHILGKWTTTMKGLRKFTMGRGEWLSSHSARKAAMREEEYKGLGMSELEQRVHHNIHRNFTRPEPLEFRSKKEIIPADKYLHGAGILQNRSARMSYIAYDIGTCPWLWHFPYERRGRVVKKEGWAPERDTIARDDAAYDSLIAATRARA</sequence>
<dbReference type="AlphaFoldDB" id="A0A8H4XFX1"/>
<evidence type="ECO:0000313" key="4">
    <source>
        <dbReference type="Proteomes" id="UP000622797"/>
    </source>
</evidence>
<organism evidence="3 4">
    <name type="scientific">Fusarium sarcochroum</name>
    <dbReference type="NCBI Taxonomy" id="1208366"/>
    <lineage>
        <taxon>Eukaryota</taxon>
        <taxon>Fungi</taxon>
        <taxon>Dikarya</taxon>
        <taxon>Ascomycota</taxon>
        <taxon>Pezizomycotina</taxon>
        <taxon>Sordariomycetes</taxon>
        <taxon>Hypocreomycetidae</taxon>
        <taxon>Hypocreales</taxon>
        <taxon>Nectriaceae</taxon>
        <taxon>Fusarium</taxon>
        <taxon>Fusarium lateritium species complex</taxon>
    </lineage>
</organism>
<evidence type="ECO:0000256" key="1">
    <source>
        <dbReference type="SAM" id="MobiDB-lite"/>
    </source>
</evidence>
<reference evidence="3" key="1">
    <citation type="journal article" date="2020" name="BMC Genomics">
        <title>Correction to: Identification and distribution of gene clusters required for synthesis of sphingolipid metabolism inhibitors in diverse species of the filamentous fungus Fusarium.</title>
        <authorList>
            <person name="Kim H.S."/>
            <person name="Lohmar J.M."/>
            <person name="Busman M."/>
            <person name="Brown D.W."/>
            <person name="Naumann T.A."/>
            <person name="Divon H.H."/>
            <person name="Lysoe E."/>
            <person name="Uhlig S."/>
            <person name="Proctor R.H."/>
        </authorList>
    </citation>
    <scope>NUCLEOTIDE SEQUENCE</scope>
    <source>
        <strain evidence="3">NRRL 20472</strain>
    </source>
</reference>
<proteinExistence type="predicted"/>
<protein>
    <recommendedName>
        <fullName evidence="2">Amidase domain-containing protein</fullName>
    </recommendedName>
</protein>
<gene>
    <name evidence="3" type="ORF">FSARC_71</name>
</gene>